<name>A0A857FIZ1_KOMXY</name>
<dbReference type="EMBL" id="CP041348">
    <property type="protein sequence ID" value="QHC34123.1"/>
    <property type="molecule type" value="Genomic_DNA"/>
</dbReference>
<dbReference type="RefSeq" id="WP_159259972.1">
    <property type="nucleotide sequence ID" value="NZ_CP041348.1"/>
</dbReference>
<protein>
    <submittedName>
        <fullName evidence="1">Uncharacterized protein</fullName>
    </submittedName>
</protein>
<dbReference type="AlphaFoldDB" id="A0A857FIZ1"/>
<dbReference type="Proteomes" id="UP000464674">
    <property type="component" value="Chromosome"/>
</dbReference>
<gene>
    <name evidence="1" type="ORF">FMA36_00085</name>
</gene>
<sequence length="124" mass="13892">MTTPWNGLPDQPERSGWHWLNDKLAAREALAPGYWSGRERVWMIGAWSVIDPKSVSGIFHYRGLCLSPSELAQMRKDERERAIAAVSQQEMKVDLGENQAAFNLGIHTAIAAIRTLTDDEGKKS</sequence>
<accession>A0A857FIZ1</accession>
<dbReference type="OrthoDB" id="7276167at2"/>
<evidence type="ECO:0000313" key="2">
    <source>
        <dbReference type="Proteomes" id="UP000464674"/>
    </source>
</evidence>
<evidence type="ECO:0000313" key="1">
    <source>
        <dbReference type="EMBL" id="QHC34123.1"/>
    </source>
</evidence>
<organism evidence="1 2">
    <name type="scientific">Komagataeibacter xylinus</name>
    <name type="common">Gluconacetobacter xylinus</name>
    <dbReference type="NCBI Taxonomy" id="28448"/>
    <lineage>
        <taxon>Bacteria</taxon>
        <taxon>Pseudomonadati</taxon>
        <taxon>Pseudomonadota</taxon>
        <taxon>Alphaproteobacteria</taxon>
        <taxon>Acetobacterales</taxon>
        <taxon>Acetobacteraceae</taxon>
        <taxon>Komagataeibacter</taxon>
    </lineage>
</organism>
<proteinExistence type="predicted"/>
<reference evidence="1 2" key="1">
    <citation type="journal article" date="2020" name="Carbohydr. Polym.">
        <title>Characterization and optimization of production of bacterial cellulose from strain CGMCC 17276 based on whole-genome analysis.</title>
        <authorList>
            <person name="Lu T."/>
            <person name="Gao H."/>
            <person name="Liao B."/>
            <person name="Wu J."/>
            <person name="Zhang W."/>
            <person name="Huang J."/>
            <person name="Liu M."/>
            <person name="Huang J."/>
            <person name="Chang Z."/>
            <person name="Jin M."/>
            <person name="Yi Z."/>
            <person name="Jiang D."/>
        </authorList>
    </citation>
    <scope>NUCLEOTIDE SEQUENCE [LARGE SCALE GENOMIC DNA]</scope>
    <source>
        <strain evidence="1 2">CGMCC 17276</strain>
    </source>
</reference>